<protein>
    <submittedName>
        <fullName evidence="1">Uncharacterized protein</fullName>
    </submittedName>
</protein>
<dbReference type="EMBL" id="JALNTZ010001750">
    <property type="protein sequence ID" value="KAJ3623622.1"/>
    <property type="molecule type" value="Genomic_DNA"/>
</dbReference>
<dbReference type="AlphaFoldDB" id="A0AA38LZQ6"/>
<name>A0AA38LZQ6_9CUCU</name>
<proteinExistence type="predicted"/>
<organism evidence="1 2">
    <name type="scientific">Zophobas morio</name>
    <dbReference type="NCBI Taxonomy" id="2755281"/>
    <lineage>
        <taxon>Eukaryota</taxon>
        <taxon>Metazoa</taxon>
        <taxon>Ecdysozoa</taxon>
        <taxon>Arthropoda</taxon>
        <taxon>Hexapoda</taxon>
        <taxon>Insecta</taxon>
        <taxon>Pterygota</taxon>
        <taxon>Neoptera</taxon>
        <taxon>Endopterygota</taxon>
        <taxon>Coleoptera</taxon>
        <taxon>Polyphaga</taxon>
        <taxon>Cucujiformia</taxon>
        <taxon>Tenebrionidae</taxon>
        <taxon>Zophobas</taxon>
    </lineage>
</organism>
<keyword evidence="2" id="KW-1185">Reference proteome</keyword>
<reference evidence="1" key="1">
    <citation type="journal article" date="2023" name="G3 (Bethesda)">
        <title>Whole genome assemblies of Zophobas morio and Tenebrio molitor.</title>
        <authorList>
            <person name="Kaur S."/>
            <person name="Stinson S.A."/>
            <person name="diCenzo G.C."/>
        </authorList>
    </citation>
    <scope>NUCLEOTIDE SEQUENCE</scope>
    <source>
        <strain evidence="1">QUZm001</strain>
    </source>
</reference>
<sequence length="132" mass="15049">MTSKKIIFMARTKLIDVVQRVLEDVRSAPVIIEYLVTIWSYIRYKGVRFSEKMNGRITANTYLDIIKDDLPRTFDWYDLNLDEMYCLSHCTIDASMAPNTVIPSASPTPQSLEIFMNGEFRLGIGNIGVSSC</sequence>
<comment type="caution">
    <text evidence="1">The sequence shown here is derived from an EMBL/GenBank/DDBJ whole genome shotgun (WGS) entry which is preliminary data.</text>
</comment>
<dbReference type="Proteomes" id="UP001168821">
    <property type="component" value="Unassembled WGS sequence"/>
</dbReference>
<gene>
    <name evidence="1" type="ORF">Zmor_004398</name>
</gene>
<evidence type="ECO:0000313" key="1">
    <source>
        <dbReference type="EMBL" id="KAJ3623622.1"/>
    </source>
</evidence>
<evidence type="ECO:0000313" key="2">
    <source>
        <dbReference type="Proteomes" id="UP001168821"/>
    </source>
</evidence>
<accession>A0AA38LZQ6</accession>